<dbReference type="KEGG" id="tdn:Suden_1357"/>
<protein>
    <submittedName>
        <fullName evidence="1">Uncharacterized protein</fullName>
    </submittedName>
</protein>
<reference evidence="1 2" key="1">
    <citation type="journal article" date="2008" name="Appl. Environ. Microbiol.">
        <title>Genome of the epsilonproteobacterial chemolithoautotroph Sulfurimonas denitrificans.</title>
        <authorList>
            <person name="Sievert S.M."/>
            <person name="Scott K.M."/>
            <person name="Klotz M.G."/>
            <person name="Chain P.S.G."/>
            <person name="Hauser L.J."/>
            <person name="Hemp J."/>
            <person name="Huegler M."/>
            <person name="Land M."/>
            <person name="Lapidus A."/>
            <person name="Larimer F.W."/>
            <person name="Lucas S."/>
            <person name="Malfatti S.A."/>
            <person name="Meyer F."/>
            <person name="Paulsen I.T."/>
            <person name="Ren Q."/>
            <person name="Simon J."/>
            <person name="Bailey K."/>
            <person name="Diaz E."/>
            <person name="Fitzpatrick K.A."/>
            <person name="Glover B."/>
            <person name="Gwatney N."/>
            <person name="Korajkic A."/>
            <person name="Long A."/>
            <person name="Mobberley J.M."/>
            <person name="Pantry S.N."/>
            <person name="Pazder G."/>
            <person name="Peterson S."/>
            <person name="Quintanilla J.D."/>
            <person name="Sprinkle R."/>
            <person name="Stephens J."/>
            <person name="Thomas P."/>
            <person name="Vaughn R."/>
            <person name="Weber M.J."/>
            <person name="Wooten L.L."/>
        </authorList>
    </citation>
    <scope>NUCLEOTIDE SEQUENCE [LARGE SCALE GENOMIC DNA]</scope>
    <source>
        <strain evidence="2">ATCC 33889 / DSM 1251</strain>
    </source>
</reference>
<proteinExistence type="predicted"/>
<accession>Q30QU7</accession>
<name>Q30QU7_SULDN</name>
<keyword evidence="2" id="KW-1185">Reference proteome</keyword>
<dbReference type="HOGENOM" id="CLU_2604720_0_0_7"/>
<dbReference type="Proteomes" id="UP000002714">
    <property type="component" value="Chromosome"/>
</dbReference>
<sequence length="79" mass="9248">MQTIQLQVDDSKLETFLTLISNLKDGMVKNLTLMPSDELDNETKTYMQTKQFEKDKAYFQKCLDDIENGKTKTQTFNIF</sequence>
<dbReference type="AlphaFoldDB" id="Q30QU7"/>
<evidence type="ECO:0000313" key="1">
    <source>
        <dbReference type="EMBL" id="ABB44634.1"/>
    </source>
</evidence>
<dbReference type="EMBL" id="CP000153">
    <property type="protein sequence ID" value="ABB44634.1"/>
    <property type="molecule type" value="Genomic_DNA"/>
</dbReference>
<dbReference type="OrthoDB" id="5365800at2"/>
<dbReference type="RefSeq" id="WP_011372986.1">
    <property type="nucleotide sequence ID" value="NC_007575.1"/>
</dbReference>
<evidence type="ECO:0000313" key="2">
    <source>
        <dbReference type="Proteomes" id="UP000002714"/>
    </source>
</evidence>
<organism evidence="1 2">
    <name type="scientific">Sulfurimonas denitrificans (strain ATCC 33889 / DSM 1251)</name>
    <name type="common">Thiomicrospira denitrificans (strain ATCC 33889 / DSM 1251)</name>
    <dbReference type="NCBI Taxonomy" id="326298"/>
    <lineage>
        <taxon>Bacteria</taxon>
        <taxon>Pseudomonadati</taxon>
        <taxon>Campylobacterota</taxon>
        <taxon>Epsilonproteobacteria</taxon>
        <taxon>Campylobacterales</taxon>
        <taxon>Sulfurimonadaceae</taxon>
        <taxon>Sulfurimonas</taxon>
    </lineage>
</organism>
<gene>
    <name evidence="1" type="ordered locus">Suden_1357</name>
</gene>